<evidence type="ECO:0000313" key="8">
    <source>
        <dbReference type="EMBL" id="SDI97900.1"/>
    </source>
</evidence>
<protein>
    <submittedName>
        <fullName evidence="8">Undecaprenyl-diphosphatase</fullName>
    </submittedName>
</protein>
<dbReference type="Gene3D" id="1.20.144.10">
    <property type="entry name" value="Phosphatidic acid phosphatase type 2/haloperoxidase"/>
    <property type="match status" value="1"/>
</dbReference>
<dbReference type="InterPro" id="IPR017438">
    <property type="entry name" value="ATP-NAD_kinase_N"/>
</dbReference>
<dbReference type="Gene3D" id="3.40.50.10330">
    <property type="entry name" value="Probable inorganic polyphosphate/atp-NAD kinase, domain 1"/>
    <property type="match status" value="1"/>
</dbReference>
<keyword evidence="6" id="KW-0472">Membrane</keyword>
<dbReference type="SMART" id="SM00014">
    <property type="entry name" value="acidPPc"/>
    <property type="match status" value="1"/>
</dbReference>
<dbReference type="EMBL" id="FNEI01000006">
    <property type="protein sequence ID" value="SDI97900.1"/>
    <property type="molecule type" value="Genomic_DNA"/>
</dbReference>
<feature type="domain" description="DAGKc" evidence="7">
    <location>
        <begin position="233"/>
        <end position="326"/>
    </location>
</feature>
<dbReference type="Proteomes" id="UP000182130">
    <property type="component" value="Unassembled WGS sequence"/>
</dbReference>
<dbReference type="InterPro" id="IPR036938">
    <property type="entry name" value="PAP2/HPO_sf"/>
</dbReference>
<dbReference type="GO" id="GO:0016787">
    <property type="term" value="F:hydrolase activity"/>
    <property type="evidence" value="ECO:0007669"/>
    <property type="project" value="UniProtKB-KW"/>
</dbReference>
<dbReference type="CDD" id="cd01610">
    <property type="entry name" value="PAP2_like"/>
    <property type="match status" value="1"/>
</dbReference>
<evidence type="ECO:0000256" key="2">
    <source>
        <dbReference type="ARBA" id="ARBA00022475"/>
    </source>
</evidence>
<comment type="subcellular location">
    <subcellularLocation>
        <location evidence="1">Cell membrane</location>
        <topology evidence="1">Multi-pass membrane protein</topology>
    </subcellularLocation>
</comment>
<reference evidence="9" key="1">
    <citation type="submission" date="2016-10" db="EMBL/GenBank/DDBJ databases">
        <authorList>
            <person name="Varghese N."/>
            <person name="Submissions S."/>
        </authorList>
    </citation>
    <scope>NUCLEOTIDE SEQUENCE [LARGE SCALE GENOMIC DNA]</scope>
    <source>
        <strain evidence="9">CGMCC 1.10783</strain>
    </source>
</reference>
<dbReference type="Pfam" id="PF00781">
    <property type="entry name" value="DAGK_cat"/>
    <property type="match status" value="1"/>
</dbReference>
<evidence type="ECO:0000256" key="3">
    <source>
        <dbReference type="ARBA" id="ARBA00022692"/>
    </source>
</evidence>
<dbReference type="PANTHER" id="PTHR14969:SF62">
    <property type="entry name" value="DECAPRENYLPHOSPHORYL-5-PHOSPHORIBOSE PHOSPHATASE RV3807C-RELATED"/>
    <property type="match status" value="1"/>
</dbReference>
<dbReference type="Pfam" id="PF01569">
    <property type="entry name" value="PAP2"/>
    <property type="match status" value="1"/>
</dbReference>
<gene>
    <name evidence="8" type="ORF">SAMN05216555_10616</name>
</gene>
<evidence type="ECO:0000256" key="6">
    <source>
        <dbReference type="ARBA" id="ARBA00023136"/>
    </source>
</evidence>
<dbReference type="Pfam" id="PF19279">
    <property type="entry name" value="YegS_C"/>
    <property type="match status" value="1"/>
</dbReference>
<dbReference type="GO" id="GO:0005886">
    <property type="term" value="C:plasma membrane"/>
    <property type="evidence" value="ECO:0007669"/>
    <property type="project" value="UniProtKB-SubCell"/>
</dbReference>
<dbReference type="SUPFAM" id="SSF48317">
    <property type="entry name" value="Acid phosphatase/Vanadium-dependent haloperoxidase"/>
    <property type="match status" value="1"/>
</dbReference>
<accession>A0A1G8Q1E2</accession>
<dbReference type="SUPFAM" id="SSF111331">
    <property type="entry name" value="NAD kinase/diacylglycerol kinase-like"/>
    <property type="match status" value="1"/>
</dbReference>
<keyword evidence="3" id="KW-0812">Transmembrane</keyword>
<evidence type="ECO:0000259" key="7">
    <source>
        <dbReference type="PROSITE" id="PS50146"/>
    </source>
</evidence>
<organism evidence="8 9">
    <name type="scientific">Arthrobacter cupressi</name>
    <dbReference type="NCBI Taxonomy" id="1045773"/>
    <lineage>
        <taxon>Bacteria</taxon>
        <taxon>Bacillati</taxon>
        <taxon>Actinomycetota</taxon>
        <taxon>Actinomycetes</taxon>
        <taxon>Micrococcales</taxon>
        <taxon>Micrococcaceae</taxon>
        <taxon>Arthrobacter</taxon>
    </lineage>
</organism>
<dbReference type="STRING" id="1045773.SAMN05216555_10616"/>
<evidence type="ECO:0000256" key="5">
    <source>
        <dbReference type="ARBA" id="ARBA00022989"/>
    </source>
</evidence>
<dbReference type="SMART" id="SM00046">
    <property type="entry name" value="DAGKc"/>
    <property type="match status" value="1"/>
</dbReference>
<keyword evidence="4" id="KW-0378">Hydrolase</keyword>
<dbReference type="PROSITE" id="PS50146">
    <property type="entry name" value="DAGK"/>
    <property type="match status" value="1"/>
</dbReference>
<evidence type="ECO:0000313" key="9">
    <source>
        <dbReference type="Proteomes" id="UP000182130"/>
    </source>
</evidence>
<name>A0A1G8Q1E2_9MICC</name>
<proteinExistence type="predicted"/>
<dbReference type="PANTHER" id="PTHR14969">
    <property type="entry name" value="SPHINGOSINE-1-PHOSPHATE PHOSPHOHYDROLASE"/>
    <property type="match status" value="1"/>
</dbReference>
<dbReference type="InterPro" id="IPR000326">
    <property type="entry name" value="PAP2/HPO"/>
</dbReference>
<evidence type="ECO:0000256" key="4">
    <source>
        <dbReference type="ARBA" id="ARBA00022801"/>
    </source>
</evidence>
<dbReference type="InterPro" id="IPR045540">
    <property type="entry name" value="YegS/DAGK_C"/>
</dbReference>
<sequence>MSRAALRRGPGRIADFDRAVLRRISRWPHGNHDAFFRNLSSSATKGKLWFAVAGGLASVPGKPRRAAVHGLLALGVASAVTNLGFKTLLPRTRPLPEHLPVFRFVHPQPTSSSMPSGHSASAVAFTLGVSFVHPALGALLAPVAAGVAYSRVHTGAHWPSDVVFGSAIGAGAALLTRRWWPERPEQPEQLSTSETLPKIDDGAGLAIVVNPKGGSYAPETADLLQQAFPQAYLRETDEDEDVTAVVEETAARPGTQALGVWGGDGTVGTAAAAAVEHGLPLLVLPGGTLNHFARDVGITTLADAVAAAETGRGIRTDLARVTAGRGLNGMDEIRESAMLNTASVGVYPNLVRRRERLQGTLGKPLAGLIAGLRTFAVSSPTTLLIDGVRHRIWILYLGRGRYYPRDLAPLARPVMDDGVLDVRMVTADEPFARLRLLWGVLTGTAGSSKVTHLREAVRLTIEALDAPLVIAVDGEPLPGVRTAEFSVRPGHLRVYSPGPLAGDHP</sequence>
<dbReference type="InterPro" id="IPR016064">
    <property type="entry name" value="NAD/diacylglycerol_kinase_sf"/>
</dbReference>
<dbReference type="Gene3D" id="2.60.200.40">
    <property type="match status" value="1"/>
</dbReference>
<dbReference type="InterPro" id="IPR001206">
    <property type="entry name" value="Diacylglycerol_kinase_cat_dom"/>
</dbReference>
<dbReference type="GO" id="GO:0016301">
    <property type="term" value="F:kinase activity"/>
    <property type="evidence" value="ECO:0007669"/>
    <property type="project" value="InterPro"/>
</dbReference>
<dbReference type="AlphaFoldDB" id="A0A1G8Q1E2"/>
<keyword evidence="2" id="KW-1003">Cell membrane</keyword>
<keyword evidence="9" id="KW-1185">Reference proteome</keyword>
<evidence type="ECO:0000256" key="1">
    <source>
        <dbReference type="ARBA" id="ARBA00004651"/>
    </source>
</evidence>
<keyword evidence="5" id="KW-1133">Transmembrane helix</keyword>